<sequence length="119" mass="13707">TEIDDSTYAVQDLEDIEKDEVDELIIDLTTNLSDPTIERQLNEFNNMNDSQILTEDLLNEEEIVNIVLDEQQEFEEGDANDTDEEPPEIPITEGLNGLTKFIGFFEQQESCDFNMEDLK</sequence>
<gene>
    <name evidence="2" type="ORF">DERYTH_LOCUS22832</name>
</gene>
<protein>
    <submittedName>
        <fullName evidence="2">13232_t:CDS:1</fullName>
    </submittedName>
</protein>
<reference evidence="2" key="1">
    <citation type="submission" date="2021-06" db="EMBL/GenBank/DDBJ databases">
        <authorList>
            <person name="Kallberg Y."/>
            <person name="Tangrot J."/>
            <person name="Rosling A."/>
        </authorList>
    </citation>
    <scope>NUCLEOTIDE SEQUENCE</scope>
    <source>
        <strain evidence="2">MA453B</strain>
    </source>
</reference>
<evidence type="ECO:0000313" key="2">
    <source>
        <dbReference type="EMBL" id="CAG8798214.1"/>
    </source>
</evidence>
<feature type="compositionally biased region" description="Acidic residues" evidence="1">
    <location>
        <begin position="72"/>
        <end position="87"/>
    </location>
</feature>
<proteinExistence type="predicted"/>
<keyword evidence="3" id="KW-1185">Reference proteome</keyword>
<dbReference type="Proteomes" id="UP000789405">
    <property type="component" value="Unassembled WGS sequence"/>
</dbReference>
<evidence type="ECO:0000313" key="3">
    <source>
        <dbReference type="Proteomes" id="UP000789405"/>
    </source>
</evidence>
<dbReference type="AlphaFoldDB" id="A0A9N9P7T5"/>
<dbReference type="EMBL" id="CAJVPY010032817">
    <property type="protein sequence ID" value="CAG8798214.1"/>
    <property type="molecule type" value="Genomic_DNA"/>
</dbReference>
<evidence type="ECO:0000256" key="1">
    <source>
        <dbReference type="SAM" id="MobiDB-lite"/>
    </source>
</evidence>
<organism evidence="2 3">
    <name type="scientific">Dentiscutata erythropus</name>
    <dbReference type="NCBI Taxonomy" id="1348616"/>
    <lineage>
        <taxon>Eukaryota</taxon>
        <taxon>Fungi</taxon>
        <taxon>Fungi incertae sedis</taxon>
        <taxon>Mucoromycota</taxon>
        <taxon>Glomeromycotina</taxon>
        <taxon>Glomeromycetes</taxon>
        <taxon>Diversisporales</taxon>
        <taxon>Gigasporaceae</taxon>
        <taxon>Dentiscutata</taxon>
    </lineage>
</organism>
<feature type="non-terminal residue" evidence="2">
    <location>
        <position position="119"/>
    </location>
</feature>
<comment type="caution">
    <text evidence="2">The sequence shown here is derived from an EMBL/GenBank/DDBJ whole genome shotgun (WGS) entry which is preliminary data.</text>
</comment>
<dbReference type="OrthoDB" id="2436443at2759"/>
<accession>A0A9N9P7T5</accession>
<feature type="non-terminal residue" evidence="2">
    <location>
        <position position="1"/>
    </location>
</feature>
<name>A0A9N9P7T5_9GLOM</name>
<feature type="region of interest" description="Disordered" evidence="1">
    <location>
        <begin position="72"/>
        <end position="92"/>
    </location>
</feature>